<dbReference type="KEGG" id="pcx:LPB68_16730"/>
<dbReference type="PANTHER" id="PTHR35807">
    <property type="entry name" value="TRANSCRIPTIONAL REGULATOR REDD-RELATED"/>
    <property type="match status" value="1"/>
</dbReference>
<dbReference type="Proteomes" id="UP000077134">
    <property type="component" value="Unassembled WGS sequence"/>
</dbReference>
<feature type="domain" description="Bacterial transcriptional activator" evidence="1">
    <location>
        <begin position="5"/>
        <end position="74"/>
    </location>
</feature>
<dbReference type="RefSeq" id="WP_068661119.1">
    <property type="nucleotide sequence ID" value="NZ_CP017770.1"/>
</dbReference>
<comment type="caution">
    <text evidence="2">The sequence shown here is derived from an EMBL/GenBank/DDBJ whole genome shotgun (WGS) entry which is preliminary data.</text>
</comment>
<dbReference type="OrthoDB" id="190810at2"/>
<dbReference type="InterPro" id="IPR051677">
    <property type="entry name" value="AfsR-DnrI-RedD_regulator"/>
</dbReference>
<accession>A0A167AS95</accession>
<evidence type="ECO:0000259" key="1">
    <source>
        <dbReference type="Pfam" id="PF03704"/>
    </source>
</evidence>
<reference evidence="2 3" key="1">
    <citation type="submission" date="2016-02" db="EMBL/GenBank/DDBJ databases">
        <title>Paenibacillus sp. LPB0068, isolated from Crassostrea gigas.</title>
        <authorList>
            <person name="Shin S.-K."/>
            <person name="Yi H."/>
        </authorList>
    </citation>
    <scope>NUCLEOTIDE SEQUENCE [LARGE SCALE GENOMIC DNA]</scope>
    <source>
        <strain evidence="2 3">LPB0068</strain>
    </source>
</reference>
<organism evidence="2 3">
    <name type="scientific">Paenibacillus crassostreae</name>
    <dbReference type="NCBI Taxonomy" id="1763538"/>
    <lineage>
        <taxon>Bacteria</taxon>
        <taxon>Bacillati</taxon>
        <taxon>Bacillota</taxon>
        <taxon>Bacilli</taxon>
        <taxon>Bacillales</taxon>
        <taxon>Paenibacillaceae</taxon>
        <taxon>Paenibacillus</taxon>
    </lineage>
</organism>
<dbReference type="Pfam" id="PF03704">
    <property type="entry name" value="BTAD"/>
    <property type="match status" value="1"/>
</dbReference>
<gene>
    <name evidence="2" type="ORF">PNBC_19600</name>
</gene>
<keyword evidence="3" id="KW-1185">Reference proteome</keyword>
<dbReference type="InterPro" id="IPR005158">
    <property type="entry name" value="BTAD"/>
</dbReference>
<name>A0A167AS95_9BACL</name>
<sequence>MNDIERFSRMYAFLQKLLARDELDEEVIRLLLKTYHAQKDKVSLIRQYVEYVKVLRKELGISPSEELVVLYSQIIFNLDRM</sequence>
<dbReference type="AlphaFoldDB" id="A0A167AS95"/>
<proteinExistence type="predicted"/>
<dbReference type="Gene3D" id="1.25.40.10">
    <property type="entry name" value="Tetratricopeptide repeat domain"/>
    <property type="match status" value="1"/>
</dbReference>
<evidence type="ECO:0000313" key="3">
    <source>
        <dbReference type="Proteomes" id="UP000077134"/>
    </source>
</evidence>
<dbReference type="EMBL" id="LSFN01000040">
    <property type="protein sequence ID" value="OAB71370.1"/>
    <property type="molecule type" value="Genomic_DNA"/>
</dbReference>
<evidence type="ECO:0000313" key="2">
    <source>
        <dbReference type="EMBL" id="OAB71370.1"/>
    </source>
</evidence>
<protein>
    <recommendedName>
        <fullName evidence="1">Bacterial transcriptional activator domain-containing protein</fullName>
    </recommendedName>
</protein>
<dbReference type="SUPFAM" id="SSF48452">
    <property type="entry name" value="TPR-like"/>
    <property type="match status" value="1"/>
</dbReference>
<dbReference type="PANTHER" id="PTHR35807:SF2">
    <property type="entry name" value="TRANSCRIPTIONAL ACTIVATOR DOMAIN"/>
    <property type="match status" value="1"/>
</dbReference>
<dbReference type="InterPro" id="IPR011990">
    <property type="entry name" value="TPR-like_helical_dom_sf"/>
</dbReference>